<evidence type="ECO:0000256" key="2">
    <source>
        <dbReference type="ARBA" id="ARBA00022490"/>
    </source>
</evidence>
<organism evidence="4 5">
    <name type="scientific">Thamnophis sirtalis</name>
    <dbReference type="NCBI Taxonomy" id="35019"/>
    <lineage>
        <taxon>Eukaryota</taxon>
        <taxon>Metazoa</taxon>
        <taxon>Chordata</taxon>
        <taxon>Craniata</taxon>
        <taxon>Vertebrata</taxon>
        <taxon>Euteleostomi</taxon>
        <taxon>Lepidosauria</taxon>
        <taxon>Squamata</taxon>
        <taxon>Bifurcata</taxon>
        <taxon>Unidentata</taxon>
        <taxon>Episquamata</taxon>
        <taxon>Toxicofera</taxon>
        <taxon>Serpentes</taxon>
        <taxon>Colubroidea</taxon>
        <taxon>Colubridae</taxon>
        <taxon>Natricinae</taxon>
        <taxon>Thamnophis</taxon>
    </lineage>
</organism>
<evidence type="ECO:0000256" key="3">
    <source>
        <dbReference type="ARBA" id="ARBA00022737"/>
    </source>
</evidence>
<dbReference type="GeneID" id="106551611"/>
<keyword evidence="2" id="KW-0963">Cytoplasm</keyword>
<accession>A0A6I9YN82</accession>
<sequence>MDGPSQSPAAGILLKSSRKTRDWKYYSCPLKTRMTEQPNCCVRGFNMQTVKLAGKTINESSSRHLAEVLSKKQRLTILNLSLRNPDDKPMEMLCRGLKHPDCTIETLELVIDTLTESCSRHLSEVLRTNQRLRTLYLGIHSPEDKEMELLCDG</sequence>
<keyword evidence="4" id="KW-1185">Reference proteome</keyword>
<dbReference type="Proteomes" id="UP000504617">
    <property type="component" value="Unplaced"/>
</dbReference>
<dbReference type="OrthoDB" id="9047926at2759"/>
<dbReference type="InterPro" id="IPR032675">
    <property type="entry name" value="LRR_dom_sf"/>
</dbReference>
<proteinExistence type="predicted"/>
<dbReference type="KEGG" id="tsr:106551611"/>
<dbReference type="SUPFAM" id="SSF52047">
    <property type="entry name" value="RNI-like"/>
    <property type="match status" value="1"/>
</dbReference>
<comment type="subcellular location">
    <subcellularLocation>
        <location evidence="1">Cytoplasm</location>
    </subcellularLocation>
</comment>
<name>A0A6I9YN82_9SAUR</name>
<gene>
    <name evidence="5" type="primary">LOC106551611</name>
</gene>
<evidence type="ECO:0000256" key="1">
    <source>
        <dbReference type="ARBA" id="ARBA00004496"/>
    </source>
</evidence>
<dbReference type="AlphaFoldDB" id="A0A6I9YN82"/>
<dbReference type="PANTHER" id="PTHR45690:SF19">
    <property type="entry name" value="NACHT, LRR AND PYD DOMAINS-CONTAINING PROTEIN 3"/>
    <property type="match status" value="1"/>
</dbReference>
<dbReference type="InterPro" id="IPR050637">
    <property type="entry name" value="NLRP_innate_immun_reg"/>
</dbReference>
<dbReference type="Gene3D" id="3.80.10.10">
    <property type="entry name" value="Ribonuclease Inhibitor"/>
    <property type="match status" value="1"/>
</dbReference>
<evidence type="ECO:0000313" key="4">
    <source>
        <dbReference type="Proteomes" id="UP000504617"/>
    </source>
</evidence>
<dbReference type="RefSeq" id="XP_013925220.1">
    <property type="nucleotide sequence ID" value="XM_014069745.1"/>
</dbReference>
<dbReference type="GO" id="GO:0005737">
    <property type="term" value="C:cytoplasm"/>
    <property type="evidence" value="ECO:0007669"/>
    <property type="project" value="UniProtKB-SubCell"/>
</dbReference>
<dbReference type="PANTHER" id="PTHR45690">
    <property type="entry name" value="NACHT, LRR AND PYD DOMAINS-CONTAINING PROTEIN 12"/>
    <property type="match status" value="1"/>
</dbReference>
<reference evidence="5" key="1">
    <citation type="submission" date="2025-08" db="UniProtKB">
        <authorList>
            <consortium name="RefSeq"/>
        </authorList>
    </citation>
    <scope>IDENTIFICATION</scope>
</reference>
<keyword evidence="3" id="KW-0677">Repeat</keyword>
<feature type="non-terminal residue" evidence="5">
    <location>
        <position position="153"/>
    </location>
</feature>
<evidence type="ECO:0000313" key="5">
    <source>
        <dbReference type="RefSeq" id="XP_013925220.1"/>
    </source>
</evidence>
<protein>
    <submittedName>
        <fullName evidence="5">NACHT, LRR and PYD domains-containing protein 3-like</fullName>
    </submittedName>
</protein>